<reference evidence="2" key="1">
    <citation type="journal article" date="2014" name="Front. Microbiol.">
        <title>High frequency of phylogenetically diverse reductive dehalogenase-homologous genes in deep subseafloor sedimentary metagenomes.</title>
        <authorList>
            <person name="Kawai M."/>
            <person name="Futagami T."/>
            <person name="Toyoda A."/>
            <person name="Takaki Y."/>
            <person name="Nishi S."/>
            <person name="Hori S."/>
            <person name="Arai W."/>
            <person name="Tsubouchi T."/>
            <person name="Morono Y."/>
            <person name="Uchiyama I."/>
            <person name="Ito T."/>
            <person name="Fujiyama A."/>
            <person name="Inagaki F."/>
            <person name="Takami H."/>
        </authorList>
    </citation>
    <scope>NUCLEOTIDE SEQUENCE</scope>
    <source>
        <strain evidence="2">Expedition CK06-06</strain>
    </source>
</reference>
<evidence type="ECO:0000259" key="1">
    <source>
        <dbReference type="PROSITE" id="PS51068"/>
    </source>
</evidence>
<dbReference type="GO" id="GO:0008270">
    <property type="term" value="F:zinc ion binding"/>
    <property type="evidence" value="ECO:0007669"/>
    <property type="project" value="InterPro"/>
</dbReference>
<dbReference type="SUPFAM" id="SSF81624">
    <property type="entry name" value="N-terminal domain of MutM-like DNA repair proteins"/>
    <property type="match status" value="1"/>
</dbReference>
<dbReference type="GO" id="GO:0003906">
    <property type="term" value="F:DNA-(apurinic or apyrimidinic site) endonuclease activity"/>
    <property type="evidence" value="ECO:0007669"/>
    <property type="project" value="InterPro"/>
</dbReference>
<gene>
    <name evidence="2" type="ORF">S01H1_47975</name>
</gene>
<dbReference type="Gene3D" id="3.20.190.10">
    <property type="entry name" value="MutM-like, N-terminal"/>
    <property type="match status" value="1"/>
</dbReference>
<organism evidence="2">
    <name type="scientific">marine sediment metagenome</name>
    <dbReference type="NCBI Taxonomy" id="412755"/>
    <lineage>
        <taxon>unclassified sequences</taxon>
        <taxon>metagenomes</taxon>
        <taxon>ecological metagenomes</taxon>
    </lineage>
</organism>
<dbReference type="SMART" id="SM00898">
    <property type="entry name" value="Fapy_DNA_glyco"/>
    <property type="match status" value="1"/>
</dbReference>
<protein>
    <recommendedName>
        <fullName evidence="1">Formamidopyrimidine-DNA glycosylase catalytic domain-containing protein</fullName>
    </recommendedName>
</protein>
<comment type="caution">
    <text evidence="2">The sequence shown here is derived from an EMBL/GenBank/DDBJ whole genome shotgun (WGS) entry which is preliminary data.</text>
</comment>
<accession>X0WMK6</accession>
<dbReference type="AlphaFoldDB" id="X0WMK6"/>
<dbReference type="GO" id="GO:0006284">
    <property type="term" value="P:base-excision repair"/>
    <property type="evidence" value="ECO:0007669"/>
    <property type="project" value="InterPro"/>
</dbReference>
<dbReference type="PROSITE" id="PS51068">
    <property type="entry name" value="FPG_CAT"/>
    <property type="match status" value="1"/>
</dbReference>
<dbReference type="Pfam" id="PF01149">
    <property type="entry name" value="Fapy_DNA_glyco"/>
    <property type="match status" value="1"/>
</dbReference>
<evidence type="ECO:0000313" key="2">
    <source>
        <dbReference type="EMBL" id="GAG25748.1"/>
    </source>
</evidence>
<dbReference type="GO" id="GO:0019104">
    <property type="term" value="F:DNA N-glycosylase activity"/>
    <property type="evidence" value="ECO:0007669"/>
    <property type="project" value="InterPro"/>
</dbReference>
<dbReference type="InterPro" id="IPR035937">
    <property type="entry name" value="FPG_N"/>
</dbReference>
<dbReference type="EMBL" id="BARS01030786">
    <property type="protein sequence ID" value="GAG25748.1"/>
    <property type="molecule type" value="Genomic_DNA"/>
</dbReference>
<feature type="non-terminal residue" evidence="2">
    <location>
        <position position="127"/>
    </location>
</feature>
<dbReference type="InterPro" id="IPR012319">
    <property type="entry name" value="FPG_cat"/>
</dbReference>
<proteinExistence type="predicted"/>
<sequence length="127" mass="14578">MPELPEIICRAREMREALVGKTIRGIEVLQPKCLNVPPERFVESLTGGVIEDIINHGKWVFVETTRGYLLLNMGMGGEILLVTRDTLPEKHRLIFDFDDETCLSINFWWFGYAHYTPLDALDTHAMT</sequence>
<feature type="domain" description="Formamidopyrimidine-DNA glycosylase catalytic" evidence="1">
    <location>
        <begin position="2"/>
        <end position="104"/>
    </location>
</feature>
<name>X0WMK6_9ZZZZ</name>